<dbReference type="KEGG" id="dai:Desaci_3179"/>
<name>I4D8F9_DESAJ</name>
<sequence length="285" mass="33370">MVSSLRLEIEQSMGLKFPERNGAAIVKFEESMEIPRAAETMMRGVYRDPERVRQGFKRLHQETGSMIELLMPRRSRLREWSDSLPERPKDAEAFLKETTDELLTREQRLVQAEQDLLGQLQESGLEDVFPVSLSAFGVCTYRDPSVKVFLKPLGRFAEIFQMNPDSLRQAVRVHFLCLLLIIAGEDLDGQVFIRGVEEEVIHWLTIIYTIRYLKRQAAEQIHCYLEWVKAWGGKIPNQSMFNDRVNEKTRAAMIFWRRQLNMSWSDCWQIINQFESVNIQDLEIN</sequence>
<gene>
    <name evidence="1" type="ordered locus">Desaci_3179</name>
</gene>
<dbReference type="HOGENOM" id="CLU_962167_0_0_9"/>
<dbReference type="eggNOG" id="ENOG5033Q64">
    <property type="taxonomic scope" value="Bacteria"/>
</dbReference>
<dbReference type="AlphaFoldDB" id="I4D8F9"/>
<dbReference type="EMBL" id="CP003639">
    <property type="protein sequence ID" value="AFM42083.1"/>
    <property type="molecule type" value="Genomic_DNA"/>
</dbReference>
<reference evidence="1 2" key="1">
    <citation type="journal article" date="2012" name="J. Bacteriol.">
        <title>Complete genome sequences of Desulfosporosinus orientis DSM765T, Desulfosporosinus youngiae DSM17734T, Desulfosporosinus meridiei DSM13257T, and Desulfosporosinus acidiphilus DSM22704T.</title>
        <authorList>
            <person name="Pester M."/>
            <person name="Brambilla E."/>
            <person name="Alazard D."/>
            <person name="Rattei T."/>
            <person name="Weinmaier T."/>
            <person name="Han J."/>
            <person name="Lucas S."/>
            <person name="Lapidus A."/>
            <person name="Cheng J.F."/>
            <person name="Goodwin L."/>
            <person name="Pitluck S."/>
            <person name="Peters L."/>
            <person name="Ovchinnikova G."/>
            <person name="Teshima H."/>
            <person name="Detter J.C."/>
            <person name="Han C.S."/>
            <person name="Tapia R."/>
            <person name="Land M.L."/>
            <person name="Hauser L."/>
            <person name="Kyrpides N.C."/>
            <person name="Ivanova N.N."/>
            <person name="Pagani I."/>
            <person name="Huntmann M."/>
            <person name="Wei C.L."/>
            <person name="Davenport K.W."/>
            <person name="Daligault H."/>
            <person name="Chain P.S."/>
            <person name="Chen A."/>
            <person name="Mavromatis K."/>
            <person name="Markowitz V."/>
            <person name="Szeto E."/>
            <person name="Mikhailova N."/>
            <person name="Pati A."/>
            <person name="Wagner M."/>
            <person name="Woyke T."/>
            <person name="Ollivier B."/>
            <person name="Klenk H.P."/>
            <person name="Spring S."/>
            <person name="Loy A."/>
        </authorList>
    </citation>
    <scope>NUCLEOTIDE SEQUENCE [LARGE SCALE GENOMIC DNA]</scope>
    <source>
        <strain evidence="2">DSM 22704 / JCM 16185 / SJ4</strain>
    </source>
</reference>
<proteinExistence type="predicted"/>
<evidence type="ECO:0000313" key="2">
    <source>
        <dbReference type="Proteomes" id="UP000002892"/>
    </source>
</evidence>
<accession>I4D8F9</accession>
<keyword evidence="2" id="KW-1185">Reference proteome</keyword>
<evidence type="ECO:0000313" key="1">
    <source>
        <dbReference type="EMBL" id="AFM42083.1"/>
    </source>
</evidence>
<dbReference type="Proteomes" id="UP000002892">
    <property type="component" value="Chromosome"/>
</dbReference>
<dbReference type="RefSeq" id="WP_014828074.1">
    <property type="nucleotide sequence ID" value="NC_018068.1"/>
</dbReference>
<protein>
    <submittedName>
        <fullName evidence="1">Uncharacterized protein</fullName>
    </submittedName>
</protein>
<organism evidence="1 2">
    <name type="scientific">Desulfosporosinus acidiphilus (strain DSM 22704 / JCM 16185 / SJ4)</name>
    <dbReference type="NCBI Taxonomy" id="646529"/>
    <lineage>
        <taxon>Bacteria</taxon>
        <taxon>Bacillati</taxon>
        <taxon>Bacillota</taxon>
        <taxon>Clostridia</taxon>
        <taxon>Eubacteriales</taxon>
        <taxon>Desulfitobacteriaceae</taxon>
        <taxon>Desulfosporosinus</taxon>
    </lineage>
</organism>